<dbReference type="SUPFAM" id="SSF52540">
    <property type="entry name" value="P-loop containing nucleoside triphosphate hydrolases"/>
    <property type="match status" value="1"/>
</dbReference>
<dbReference type="InterPro" id="IPR008144">
    <property type="entry name" value="Guanylate_kin-like_dom"/>
</dbReference>
<keyword evidence="4 9" id="KW-0808">Transferase</keyword>
<comment type="similarity">
    <text evidence="1 9">Belongs to the guanylate kinase family.</text>
</comment>
<dbReference type="Pfam" id="PF00625">
    <property type="entry name" value="Guanylate_kin"/>
    <property type="match status" value="1"/>
</dbReference>
<dbReference type="InterPro" id="IPR020590">
    <property type="entry name" value="Guanylate_kinase_CS"/>
</dbReference>
<protein>
    <recommendedName>
        <fullName evidence="3 9">Guanylate kinase</fullName>
        <ecNumber evidence="2 9">2.7.4.8</ecNumber>
    </recommendedName>
    <alternativeName>
        <fullName evidence="8 9">GMP kinase</fullName>
    </alternativeName>
</protein>
<keyword evidence="6 9" id="KW-0418">Kinase</keyword>
<dbReference type="RefSeq" id="WP_265152700.1">
    <property type="nucleotide sequence ID" value="NZ_JAOXXL010000037.1"/>
</dbReference>
<dbReference type="InterPro" id="IPR027417">
    <property type="entry name" value="P-loop_NTPase"/>
</dbReference>
<comment type="subcellular location">
    <subcellularLocation>
        <location evidence="9">Cytoplasm</location>
    </subcellularLocation>
</comment>
<accession>A0ABT4DK62</accession>
<sequence>MSLGALFVVSGPSGAGKSTVCKLVRERLGINLSISATSRKPRNGEQEGVDYFFITAEEFEKRIKDGDFLEYANVHGNYYGTLKSEVEERLKRGEKVLLEIDVQGGIQVKDKFPEANLIFFKTANKKELEKRLRGRNTDSEEVIQARLKNSLKELEYESKYDRVIINDEIEQACNDLISIIENGVK</sequence>
<reference evidence="11" key="1">
    <citation type="submission" date="2022-09" db="EMBL/GenBank/DDBJ databases">
        <authorList>
            <person name="Zoaiter M."/>
        </authorList>
    </citation>
    <scope>NUCLEOTIDE SEQUENCE</scope>
    <source>
        <strain evidence="11">DSM 19848</strain>
    </source>
</reference>
<evidence type="ECO:0000256" key="7">
    <source>
        <dbReference type="ARBA" id="ARBA00022840"/>
    </source>
</evidence>
<dbReference type="Gene3D" id="3.30.63.10">
    <property type="entry name" value="Guanylate Kinase phosphate binding domain"/>
    <property type="match status" value="1"/>
</dbReference>
<evidence type="ECO:0000256" key="6">
    <source>
        <dbReference type="ARBA" id="ARBA00022777"/>
    </source>
</evidence>
<dbReference type="SMART" id="SM00072">
    <property type="entry name" value="GuKc"/>
    <property type="match status" value="1"/>
</dbReference>
<name>A0ABT4DK62_FUSSI</name>
<keyword evidence="7 9" id="KW-0067">ATP-binding</keyword>
<evidence type="ECO:0000256" key="8">
    <source>
        <dbReference type="ARBA" id="ARBA00030128"/>
    </source>
</evidence>
<dbReference type="InterPro" id="IPR017665">
    <property type="entry name" value="Guanylate_kinase"/>
</dbReference>
<dbReference type="PROSITE" id="PS00856">
    <property type="entry name" value="GUANYLATE_KINASE_1"/>
    <property type="match status" value="1"/>
</dbReference>
<comment type="catalytic activity">
    <reaction evidence="9">
        <text>GMP + ATP = GDP + ADP</text>
        <dbReference type="Rhea" id="RHEA:20780"/>
        <dbReference type="ChEBI" id="CHEBI:30616"/>
        <dbReference type="ChEBI" id="CHEBI:58115"/>
        <dbReference type="ChEBI" id="CHEBI:58189"/>
        <dbReference type="ChEBI" id="CHEBI:456216"/>
        <dbReference type="EC" id="2.7.4.8"/>
    </reaction>
</comment>
<proteinExistence type="inferred from homology"/>
<dbReference type="EMBL" id="JAOXXL010000037">
    <property type="protein sequence ID" value="MCY7008972.1"/>
    <property type="molecule type" value="Genomic_DNA"/>
</dbReference>
<dbReference type="PANTHER" id="PTHR23117:SF13">
    <property type="entry name" value="GUANYLATE KINASE"/>
    <property type="match status" value="1"/>
</dbReference>
<evidence type="ECO:0000256" key="2">
    <source>
        <dbReference type="ARBA" id="ARBA00012961"/>
    </source>
</evidence>
<evidence type="ECO:0000256" key="9">
    <source>
        <dbReference type="HAMAP-Rule" id="MF_00328"/>
    </source>
</evidence>
<evidence type="ECO:0000259" key="10">
    <source>
        <dbReference type="PROSITE" id="PS50052"/>
    </source>
</evidence>
<organism evidence="11 12">
    <name type="scientific">Fusobacterium simiae</name>
    <dbReference type="NCBI Taxonomy" id="855"/>
    <lineage>
        <taxon>Bacteria</taxon>
        <taxon>Fusobacteriati</taxon>
        <taxon>Fusobacteriota</taxon>
        <taxon>Fusobacteriia</taxon>
        <taxon>Fusobacteriales</taxon>
        <taxon>Fusobacteriaceae</taxon>
        <taxon>Fusobacterium</taxon>
    </lineage>
</organism>
<keyword evidence="5 9" id="KW-0547">Nucleotide-binding</keyword>
<dbReference type="CDD" id="cd00071">
    <property type="entry name" value="GMPK"/>
    <property type="match status" value="1"/>
</dbReference>
<dbReference type="InterPro" id="IPR008145">
    <property type="entry name" value="GK/Ca_channel_bsu"/>
</dbReference>
<evidence type="ECO:0000256" key="3">
    <source>
        <dbReference type="ARBA" id="ARBA00016296"/>
    </source>
</evidence>
<evidence type="ECO:0000256" key="5">
    <source>
        <dbReference type="ARBA" id="ARBA00022741"/>
    </source>
</evidence>
<dbReference type="Proteomes" id="UP001062738">
    <property type="component" value="Unassembled WGS sequence"/>
</dbReference>
<evidence type="ECO:0000313" key="11">
    <source>
        <dbReference type="EMBL" id="MCY7008972.1"/>
    </source>
</evidence>
<dbReference type="HAMAP" id="MF_00328">
    <property type="entry name" value="Guanylate_kinase"/>
    <property type="match status" value="1"/>
</dbReference>
<evidence type="ECO:0000256" key="4">
    <source>
        <dbReference type="ARBA" id="ARBA00022679"/>
    </source>
</evidence>
<evidence type="ECO:0000313" key="12">
    <source>
        <dbReference type="Proteomes" id="UP001062738"/>
    </source>
</evidence>
<dbReference type="Gene3D" id="3.40.50.300">
    <property type="entry name" value="P-loop containing nucleotide triphosphate hydrolases"/>
    <property type="match status" value="1"/>
</dbReference>
<dbReference type="GO" id="GO:0004385">
    <property type="term" value="F:GMP kinase activity"/>
    <property type="evidence" value="ECO:0007669"/>
    <property type="project" value="UniProtKB-EC"/>
</dbReference>
<gene>
    <name evidence="9 11" type="primary">gmk</name>
    <name evidence="11" type="ORF">OCK72_10075</name>
</gene>
<comment type="caution">
    <text evidence="11">The sequence shown here is derived from an EMBL/GenBank/DDBJ whole genome shotgun (WGS) entry which is preliminary data.</text>
</comment>
<evidence type="ECO:0000256" key="1">
    <source>
        <dbReference type="ARBA" id="ARBA00005790"/>
    </source>
</evidence>
<feature type="binding site" evidence="9">
    <location>
        <begin position="11"/>
        <end position="18"/>
    </location>
    <ligand>
        <name>ATP</name>
        <dbReference type="ChEBI" id="CHEBI:30616"/>
    </ligand>
</feature>
<dbReference type="PROSITE" id="PS50052">
    <property type="entry name" value="GUANYLATE_KINASE_2"/>
    <property type="match status" value="1"/>
</dbReference>
<dbReference type="EC" id="2.7.4.8" evidence="2 9"/>
<feature type="domain" description="Guanylate kinase-like" evidence="10">
    <location>
        <begin position="4"/>
        <end position="181"/>
    </location>
</feature>
<keyword evidence="12" id="KW-1185">Reference proteome</keyword>
<comment type="function">
    <text evidence="9">Essential for recycling GMP and indirectly, cGMP.</text>
</comment>
<dbReference type="PANTHER" id="PTHR23117">
    <property type="entry name" value="GUANYLATE KINASE-RELATED"/>
    <property type="match status" value="1"/>
</dbReference>
<keyword evidence="9" id="KW-0963">Cytoplasm</keyword>
<dbReference type="NCBIfam" id="TIGR03263">
    <property type="entry name" value="guanyl_kin"/>
    <property type="match status" value="1"/>
</dbReference>